<reference evidence="3 4" key="1">
    <citation type="submission" date="2024-01" db="EMBL/GenBank/DDBJ databases">
        <title>Comparative genomics of Cryptococcus and Kwoniella reveals pathogenesis evolution and contrasting modes of karyotype evolution via chromosome fusion or intercentromeric recombination.</title>
        <authorList>
            <person name="Coelho M.A."/>
            <person name="David-Palma M."/>
            <person name="Shea T."/>
            <person name="Bowers K."/>
            <person name="McGinley-Smith S."/>
            <person name="Mohammad A.W."/>
            <person name="Gnirke A."/>
            <person name="Yurkov A.M."/>
            <person name="Nowrousian M."/>
            <person name="Sun S."/>
            <person name="Cuomo C.A."/>
            <person name="Heitman J."/>
        </authorList>
    </citation>
    <scope>NUCLEOTIDE SEQUENCE [LARGE SCALE GENOMIC DNA]</scope>
    <source>
        <strain evidence="3">CBS 11374</strain>
    </source>
</reference>
<dbReference type="InterPro" id="IPR027450">
    <property type="entry name" value="AlkB-like"/>
</dbReference>
<dbReference type="GeneID" id="87953890"/>
<feature type="compositionally biased region" description="Polar residues" evidence="1">
    <location>
        <begin position="1"/>
        <end position="11"/>
    </location>
</feature>
<dbReference type="PANTHER" id="PTHR21052">
    <property type="entry name" value="SPERMATOGENESIS ASSOCIATED 11-RELATED"/>
    <property type="match status" value="1"/>
</dbReference>
<dbReference type="EMBL" id="CP141882">
    <property type="protein sequence ID" value="WRT64823.1"/>
    <property type="molecule type" value="Genomic_DNA"/>
</dbReference>
<dbReference type="RefSeq" id="XP_062789563.1">
    <property type="nucleotide sequence ID" value="XM_062933512.1"/>
</dbReference>
<evidence type="ECO:0000313" key="3">
    <source>
        <dbReference type="EMBL" id="WRT64823.1"/>
    </source>
</evidence>
<sequence>MSDTRSPSPDSLFSEPDNDAVTDNPIAKRTQPDIPGLWIFPSIFPDDIARDALHSIATANLFSGGSRDQVMLFEAPKSLSSTSSLPDYITELVFIIKDILRSRLSDEMIDLLFNQSLARQVIMNLYPPGEGITPHIDLPNRYADGIIGCSLTGGCVMSLSEENTIHRVYIPPRTVYVLSKEARWEWYHGIDGCEEDLVEKEDGTGVETILRDLRVSVTFRWMKEDADILS</sequence>
<dbReference type="PROSITE" id="PS51471">
    <property type="entry name" value="FE2OG_OXY"/>
    <property type="match status" value="1"/>
</dbReference>
<keyword evidence="4" id="KW-1185">Reference proteome</keyword>
<evidence type="ECO:0000259" key="2">
    <source>
        <dbReference type="PROSITE" id="PS51471"/>
    </source>
</evidence>
<proteinExistence type="predicted"/>
<feature type="region of interest" description="Disordered" evidence="1">
    <location>
        <begin position="1"/>
        <end position="29"/>
    </location>
</feature>
<evidence type="ECO:0000256" key="1">
    <source>
        <dbReference type="SAM" id="MobiDB-lite"/>
    </source>
</evidence>
<dbReference type="Proteomes" id="UP001329825">
    <property type="component" value="Chromosome 2"/>
</dbReference>
<dbReference type="PANTHER" id="PTHR21052:SF0">
    <property type="entry name" value="ALPHA-KETOGLUTARATE-DEPENDENT DIOXYGENASE ALKB HOMOLOG 7, MITOCHONDRIAL"/>
    <property type="match status" value="1"/>
</dbReference>
<organism evidence="3 4">
    <name type="scientific">Kwoniella shivajii</name>
    <dbReference type="NCBI Taxonomy" id="564305"/>
    <lineage>
        <taxon>Eukaryota</taxon>
        <taxon>Fungi</taxon>
        <taxon>Dikarya</taxon>
        <taxon>Basidiomycota</taxon>
        <taxon>Agaricomycotina</taxon>
        <taxon>Tremellomycetes</taxon>
        <taxon>Tremellales</taxon>
        <taxon>Cryptococcaceae</taxon>
        <taxon>Kwoniella</taxon>
    </lineage>
</organism>
<accession>A0ABZ1CST8</accession>
<dbReference type="Gene3D" id="2.60.120.590">
    <property type="entry name" value="Alpha-ketoglutarate-dependent dioxygenase AlkB-like"/>
    <property type="match status" value="1"/>
</dbReference>
<protein>
    <recommendedName>
        <fullName evidence="2">Fe2OG dioxygenase domain-containing protein</fullName>
    </recommendedName>
</protein>
<dbReference type="InterPro" id="IPR005123">
    <property type="entry name" value="Oxoglu/Fe-dep_dioxygenase_dom"/>
</dbReference>
<gene>
    <name evidence="3" type="ORF">IL334_001759</name>
</gene>
<evidence type="ECO:0000313" key="4">
    <source>
        <dbReference type="Proteomes" id="UP001329825"/>
    </source>
</evidence>
<dbReference type="InterPro" id="IPR037151">
    <property type="entry name" value="AlkB-like_sf"/>
</dbReference>
<feature type="domain" description="Fe2OG dioxygenase" evidence="2">
    <location>
        <begin position="117"/>
        <end position="223"/>
    </location>
</feature>
<dbReference type="InterPro" id="IPR032870">
    <property type="entry name" value="ALKBH7-like"/>
</dbReference>
<dbReference type="Pfam" id="PF13532">
    <property type="entry name" value="2OG-FeII_Oxy_2"/>
    <property type="match status" value="1"/>
</dbReference>
<dbReference type="SUPFAM" id="SSF51197">
    <property type="entry name" value="Clavaminate synthase-like"/>
    <property type="match status" value="1"/>
</dbReference>
<name>A0ABZ1CST8_9TREE</name>